<dbReference type="RefSeq" id="WP_131098410.1">
    <property type="nucleotide sequence ID" value="NZ_CP036455.1"/>
</dbReference>
<dbReference type="PRINTS" id="PR00359">
    <property type="entry name" value="BP450"/>
</dbReference>
<feature type="region of interest" description="Disordered" evidence="2">
    <location>
        <begin position="79"/>
        <end position="98"/>
    </location>
</feature>
<reference evidence="3 4" key="1">
    <citation type="submission" date="2019-02" db="EMBL/GenBank/DDBJ databases">
        <authorList>
            <person name="Khodamoradi S."/>
            <person name="Hahnke R.L."/>
            <person name="Kaempfer P."/>
            <person name="Schumann P."/>
            <person name="Rohde M."/>
            <person name="Steinert M."/>
            <person name="Luzhetskyy A."/>
            <person name="Wink J."/>
            <person name="Ruckert C."/>
        </authorList>
    </citation>
    <scope>NUCLEOTIDE SEQUENCE [LARGE SCALE GENOMIC DNA]</scope>
    <source>
        <strain evidence="3 4">M2</strain>
    </source>
</reference>
<dbReference type="InterPro" id="IPR002397">
    <property type="entry name" value="Cyt_P450_B"/>
</dbReference>
<keyword evidence="4" id="KW-1185">Reference proteome</keyword>
<keyword evidence="3" id="KW-0560">Oxidoreductase</keyword>
<dbReference type="GO" id="GO:0016705">
    <property type="term" value="F:oxidoreductase activity, acting on paired donors, with incorporation or reduction of molecular oxygen"/>
    <property type="evidence" value="ECO:0007669"/>
    <property type="project" value="InterPro"/>
</dbReference>
<dbReference type="PANTHER" id="PTHR46696:SF1">
    <property type="entry name" value="CYTOCHROME P450 YJIB-RELATED"/>
    <property type="match status" value="1"/>
</dbReference>
<name>A0A4P6Q100_9ACTN</name>
<dbReference type="Proteomes" id="UP000292235">
    <property type="component" value="Chromosome"/>
</dbReference>
<dbReference type="Gene3D" id="1.10.630.10">
    <property type="entry name" value="Cytochrome P450"/>
    <property type="match status" value="1"/>
</dbReference>
<dbReference type="AlphaFoldDB" id="A0A4P6Q100"/>
<evidence type="ECO:0000313" key="3">
    <source>
        <dbReference type="EMBL" id="QBI54185.1"/>
    </source>
</evidence>
<dbReference type="GO" id="GO:0020037">
    <property type="term" value="F:heme binding"/>
    <property type="evidence" value="ECO:0007669"/>
    <property type="project" value="InterPro"/>
</dbReference>
<dbReference type="KEGG" id="strr:EKD16_12010"/>
<feature type="region of interest" description="Disordered" evidence="2">
    <location>
        <begin position="384"/>
        <end position="491"/>
    </location>
</feature>
<accession>A0A4P6Q100</accession>
<dbReference type="InterPro" id="IPR036396">
    <property type="entry name" value="Cyt_P450_sf"/>
</dbReference>
<dbReference type="GO" id="GO:0005506">
    <property type="term" value="F:iron ion binding"/>
    <property type="evidence" value="ECO:0007669"/>
    <property type="project" value="InterPro"/>
</dbReference>
<evidence type="ECO:0000256" key="2">
    <source>
        <dbReference type="SAM" id="MobiDB-lite"/>
    </source>
</evidence>
<proteinExistence type="inferred from homology"/>
<dbReference type="OrthoDB" id="4133219at2"/>
<evidence type="ECO:0000256" key="1">
    <source>
        <dbReference type="ARBA" id="ARBA00010617"/>
    </source>
</evidence>
<comment type="similarity">
    <text evidence="1">Belongs to the cytochrome P450 family.</text>
</comment>
<feature type="region of interest" description="Disordered" evidence="2">
    <location>
        <begin position="1"/>
        <end position="31"/>
    </location>
</feature>
<organism evidence="3 4">
    <name type="scientific">Streptomonospora litoralis</name>
    <dbReference type="NCBI Taxonomy" id="2498135"/>
    <lineage>
        <taxon>Bacteria</taxon>
        <taxon>Bacillati</taxon>
        <taxon>Actinomycetota</taxon>
        <taxon>Actinomycetes</taxon>
        <taxon>Streptosporangiales</taxon>
        <taxon>Nocardiopsidaceae</taxon>
        <taxon>Streptomonospora</taxon>
    </lineage>
</organism>
<sequence>MAGPGPRHAAATQYSSAADRSPAVPLHSLGARADDPDLWRELRARWGPVAPVETEPGIRAWLLLGYQENLEALRDRRRFSADTGSGTAPSADADGLPRARALSGDGADHARLRAPLTDALARIPAERVAAEVRGPALALIAAAAADGRIDLVGDYARPLPSLVLNRFFGLPDDYGRLLARLTFEADSGGDPARARTAAAALEEYFTGLVARRRAESGDDLASRVLAHPEALSDAEAAACLRLLWSAGHRPTAQLIGNALGLILGDARIGALYGQATLPSDDFLDYVMWTEPPLGALSGRRCTGDVRLGGAHLRPGDALVLGLAAAHADPAVTPGDRADGALALAGNRSHLMWGAGAHGCPAQGFAREIAGTAIDTLLERLPGLRAAGGSRPRRYRGTELQGPAELHAEFPAEQDTTVVGGRPPEAPRSGRRRRALPRPRPMGARYQAPQAAERPSPEAASVPVPRPAGARRPQGRGARYQAPDAAAPAAPDRLRALLDRWHVR</sequence>
<evidence type="ECO:0000313" key="4">
    <source>
        <dbReference type="Proteomes" id="UP000292235"/>
    </source>
</evidence>
<dbReference type="EMBL" id="CP036455">
    <property type="protein sequence ID" value="QBI54185.1"/>
    <property type="molecule type" value="Genomic_DNA"/>
</dbReference>
<dbReference type="GO" id="GO:0004497">
    <property type="term" value="F:monooxygenase activity"/>
    <property type="evidence" value="ECO:0007669"/>
    <property type="project" value="InterPro"/>
</dbReference>
<gene>
    <name evidence="3" type="ORF">EKD16_12010</name>
</gene>
<dbReference type="SUPFAM" id="SSF48264">
    <property type="entry name" value="Cytochrome P450"/>
    <property type="match status" value="1"/>
</dbReference>
<dbReference type="PANTHER" id="PTHR46696">
    <property type="entry name" value="P450, PUTATIVE (EUROFUNG)-RELATED"/>
    <property type="match status" value="1"/>
</dbReference>
<protein>
    <submittedName>
        <fullName evidence="3">Cytochrome P450 107B1</fullName>
        <ecNumber evidence="3">1.14.-.-</ecNumber>
    </submittedName>
</protein>
<dbReference type="EC" id="1.14.-.-" evidence="3"/>
<feature type="compositionally biased region" description="Low complexity" evidence="2">
    <location>
        <begin position="466"/>
        <end position="490"/>
    </location>
</feature>